<proteinExistence type="predicted"/>
<protein>
    <submittedName>
        <fullName evidence="3">Uncharacterized protein</fullName>
    </submittedName>
</protein>
<feature type="chain" id="PRO_5020707343" evidence="2">
    <location>
        <begin position="21"/>
        <end position="389"/>
    </location>
</feature>
<gene>
    <name evidence="3" type="ORF">EUX98_g8290</name>
</gene>
<feature type="signal peptide" evidence="2">
    <location>
        <begin position="1"/>
        <end position="20"/>
    </location>
</feature>
<name>A0A4S4MB36_9APHY</name>
<dbReference type="Proteomes" id="UP000308730">
    <property type="component" value="Unassembled WGS sequence"/>
</dbReference>
<keyword evidence="2" id="KW-0732">Signal</keyword>
<sequence>MHASTVAILAIAAATAPAFAKPIYARQDASGAFKISAGDIKDGIDIGNGIINAADSLKQVITGHTRRDVAELLTRAVEEELMARQAATDASGASIFSIAKDAFDVGKTVYDAVSGSNNNNNKREEELLARQQATDASGASIFSIAKDAFDVGKTVYDAVSGSSNNNNNKREEELFMRALEDELMARQDASGASIFSIAKDAFDVGKTVYDAVSGSNNNNNRREYEELVMRAVEDELMARQDASGAFKISTGDIKDGVDILNGVVNAADGLKQVITGHQKREPAFLGLGPVVNPHFRIGTVVGPRAVPVLAASASSALRPAPSAVKSSHFRPQDRIQRPGSVHRPHFHRPAAHTRPAARPTSASQPGVQRPQVTTQAAAHKRFSSLNELD</sequence>
<dbReference type="OrthoDB" id="2787798at2759"/>
<keyword evidence="4" id="KW-1185">Reference proteome</keyword>
<feature type="compositionally biased region" description="Polar residues" evidence="1">
    <location>
        <begin position="361"/>
        <end position="376"/>
    </location>
</feature>
<dbReference type="AlphaFoldDB" id="A0A4S4MB36"/>
<reference evidence="3 4" key="1">
    <citation type="submission" date="2019-02" db="EMBL/GenBank/DDBJ databases">
        <title>Genome sequencing of the rare red list fungi Antrodiella citrinella (Flaviporus citrinellus).</title>
        <authorList>
            <person name="Buettner E."/>
            <person name="Kellner H."/>
        </authorList>
    </citation>
    <scope>NUCLEOTIDE SEQUENCE [LARGE SCALE GENOMIC DNA]</scope>
    <source>
        <strain evidence="3 4">DSM 108506</strain>
    </source>
</reference>
<organism evidence="3 4">
    <name type="scientific">Antrodiella citrinella</name>
    <dbReference type="NCBI Taxonomy" id="2447956"/>
    <lineage>
        <taxon>Eukaryota</taxon>
        <taxon>Fungi</taxon>
        <taxon>Dikarya</taxon>
        <taxon>Basidiomycota</taxon>
        <taxon>Agaricomycotina</taxon>
        <taxon>Agaricomycetes</taxon>
        <taxon>Polyporales</taxon>
        <taxon>Steccherinaceae</taxon>
        <taxon>Antrodiella</taxon>
    </lineage>
</organism>
<accession>A0A4S4MB36</accession>
<feature type="region of interest" description="Disordered" evidence="1">
    <location>
        <begin position="319"/>
        <end position="389"/>
    </location>
</feature>
<dbReference type="EMBL" id="SGPM01000431">
    <property type="protein sequence ID" value="THH21771.1"/>
    <property type="molecule type" value="Genomic_DNA"/>
</dbReference>
<evidence type="ECO:0000313" key="4">
    <source>
        <dbReference type="Proteomes" id="UP000308730"/>
    </source>
</evidence>
<evidence type="ECO:0000313" key="3">
    <source>
        <dbReference type="EMBL" id="THH21771.1"/>
    </source>
</evidence>
<evidence type="ECO:0000256" key="2">
    <source>
        <dbReference type="SAM" id="SignalP"/>
    </source>
</evidence>
<feature type="compositionally biased region" description="Basic residues" evidence="1">
    <location>
        <begin position="340"/>
        <end position="351"/>
    </location>
</feature>
<evidence type="ECO:0000256" key="1">
    <source>
        <dbReference type="SAM" id="MobiDB-lite"/>
    </source>
</evidence>
<comment type="caution">
    <text evidence="3">The sequence shown here is derived from an EMBL/GenBank/DDBJ whole genome shotgun (WGS) entry which is preliminary data.</text>
</comment>